<name>A0A3G4ZVN3_9VIRU</name>
<dbReference type="EMBL" id="MK072069">
    <property type="protein sequence ID" value="AYV78061.1"/>
    <property type="molecule type" value="Genomic_DNA"/>
</dbReference>
<reference evidence="1" key="1">
    <citation type="submission" date="2018-10" db="EMBL/GenBank/DDBJ databases">
        <title>Hidden diversity of soil giant viruses.</title>
        <authorList>
            <person name="Schulz F."/>
            <person name="Alteio L."/>
            <person name="Goudeau D."/>
            <person name="Ryan E.M."/>
            <person name="Malmstrom R.R."/>
            <person name="Blanchard J."/>
            <person name="Woyke T."/>
        </authorList>
    </citation>
    <scope>NUCLEOTIDE SEQUENCE</scope>
    <source>
        <strain evidence="1">EDV1</strain>
    </source>
</reference>
<gene>
    <name evidence="1" type="ORF">Edafosvirus4_45</name>
</gene>
<organism evidence="1">
    <name type="scientific">Edafosvirus sp</name>
    <dbReference type="NCBI Taxonomy" id="2487765"/>
    <lineage>
        <taxon>Viruses</taxon>
        <taxon>Varidnaviria</taxon>
        <taxon>Bamfordvirae</taxon>
        <taxon>Nucleocytoviricota</taxon>
        <taxon>Megaviricetes</taxon>
        <taxon>Imitervirales</taxon>
        <taxon>Mimiviridae</taxon>
        <taxon>Klosneuvirinae</taxon>
    </lineage>
</organism>
<protein>
    <submittedName>
        <fullName evidence="1">Uncharacterized protein</fullName>
    </submittedName>
</protein>
<proteinExistence type="predicted"/>
<evidence type="ECO:0000313" key="1">
    <source>
        <dbReference type="EMBL" id="AYV78061.1"/>
    </source>
</evidence>
<sequence>MGKVEIIIYQLYIGIVLWKQSLQHPYIAKFHLGPLKGLQLAI</sequence>
<accession>A0A3G4ZVN3</accession>